<feature type="transmembrane region" description="Helical" evidence="19">
    <location>
        <begin position="145"/>
        <end position="169"/>
    </location>
</feature>
<feature type="transmembrane region" description="Helical" evidence="19">
    <location>
        <begin position="40"/>
        <end position="63"/>
    </location>
</feature>
<proteinExistence type="inferred from homology"/>
<comment type="catalytic activity">
    <reaction evidence="17 19">
        <text>alpha-ribazole + adenosylcob(III)inamide-GDP = adenosylcob(III)alamin + GMP + H(+)</text>
        <dbReference type="Rhea" id="RHEA:16049"/>
        <dbReference type="ChEBI" id="CHEBI:10329"/>
        <dbReference type="ChEBI" id="CHEBI:15378"/>
        <dbReference type="ChEBI" id="CHEBI:18408"/>
        <dbReference type="ChEBI" id="CHEBI:58115"/>
        <dbReference type="ChEBI" id="CHEBI:60487"/>
        <dbReference type="EC" id="2.7.8.26"/>
    </reaction>
</comment>
<evidence type="ECO:0000256" key="9">
    <source>
        <dbReference type="ARBA" id="ARBA00022679"/>
    </source>
</evidence>
<keyword evidence="8 19" id="KW-0169">Cobalamin biosynthesis</keyword>
<evidence type="ECO:0000256" key="16">
    <source>
        <dbReference type="ARBA" id="ARBA00032853"/>
    </source>
</evidence>
<comment type="catalytic activity">
    <reaction evidence="18 19">
        <text>alpha-ribazole 5'-phosphate + adenosylcob(III)inamide-GDP = adenosylcob(III)alamin 5'-phosphate + GMP + H(+)</text>
        <dbReference type="Rhea" id="RHEA:23560"/>
        <dbReference type="ChEBI" id="CHEBI:15378"/>
        <dbReference type="ChEBI" id="CHEBI:57918"/>
        <dbReference type="ChEBI" id="CHEBI:58115"/>
        <dbReference type="ChEBI" id="CHEBI:60487"/>
        <dbReference type="ChEBI" id="CHEBI:60493"/>
        <dbReference type="EC" id="2.7.8.26"/>
    </reaction>
</comment>
<keyword evidence="7 19" id="KW-1003">Cell membrane</keyword>
<comment type="function">
    <text evidence="14 19">Joins adenosylcobinamide-GDP and alpha-ribazole to generate adenosylcobalamin (Ado-cobalamin). Also synthesizes adenosylcobalamin 5'-phosphate from adenosylcobinamide-GDP and alpha-ribazole 5'-phosphate.</text>
</comment>
<accession>A0ABT7N8I7</accession>
<evidence type="ECO:0000256" key="12">
    <source>
        <dbReference type="ARBA" id="ARBA00022989"/>
    </source>
</evidence>
<dbReference type="EC" id="2.7.8.26" evidence="5 19"/>
<dbReference type="RefSeq" id="WP_286659303.1">
    <property type="nucleotide sequence ID" value="NZ_JASZYV010000001.1"/>
</dbReference>
<evidence type="ECO:0000256" key="7">
    <source>
        <dbReference type="ARBA" id="ARBA00022475"/>
    </source>
</evidence>
<evidence type="ECO:0000256" key="13">
    <source>
        <dbReference type="ARBA" id="ARBA00023136"/>
    </source>
</evidence>
<evidence type="ECO:0000256" key="8">
    <source>
        <dbReference type="ARBA" id="ARBA00022573"/>
    </source>
</evidence>
<evidence type="ECO:0000256" key="10">
    <source>
        <dbReference type="ARBA" id="ARBA00022692"/>
    </source>
</evidence>
<dbReference type="GO" id="GO:0051073">
    <property type="term" value="F:adenosylcobinamide-GDP ribazoletransferase activity"/>
    <property type="evidence" value="ECO:0007669"/>
    <property type="project" value="UniProtKB-EC"/>
</dbReference>
<feature type="transmembrane region" description="Helical" evidence="19">
    <location>
        <begin position="190"/>
        <end position="208"/>
    </location>
</feature>
<evidence type="ECO:0000256" key="14">
    <source>
        <dbReference type="ARBA" id="ARBA00025228"/>
    </source>
</evidence>
<evidence type="ECO:0000313" key="21">
    <source>
        <dbReference type="Proteomes" id="UP001174908"/>
    </source>
</evidence>
<sequence>MTGLRHFLVALQFFTRIPVTGTLARWVGYSPEMLRASAGHFPGVGWVVGAAGAAAMWAGLLLLPGEAGALAAALIGLMVTACLTGAFHEDGLADLADGLGGSADRERALQIMKDSRIGSYGTLAMVLVVGLKVALLATLAAQDDLAALAGLVAAHVLSRFCPLFVMRALPYVDRDDAKAKPVADSISSQALTVALLWSLPALALLGWTQPFENVLGAGVLVVGVVAWMIRMLRRRLAGFTGDALGATQQLCEVAIYLALAVQLS</sequence>
<evidence type="ECO:0000256" key="6">
    <source>
        <dbReference type="ARBA" id="ARBA00015850"/>
    </source>
</evidence>
<evidence type="ECO:0000256" key="17">
    <source>
        <dbReference type="ARBA" id="ARBA00048623"/>
    </source>
</evidence>
<evidence type="ECO:0000256" key="3">
    <source>
        <dbReference type="ARBA" id="ARBA00004663"/>
    </source>
</evidence>
<keyword evidence="11 19" id="KW-0460">Magnesium</keyword>
<keyword evidence="10 19" id="KW-0812">Transmembrane</keyword>
<keyword evidence="9 19" id="KW-0808">Transferase</keyword>
<comment type="subcellular location">
    <subcellularLocation>
        <location evidence="2 19">Cell membrane</location>
        <topology evidence="2 19">Multi-pass membrane protein</topology>
    </subcellularLocation>
</comment>
<evidence type="ECO:0000256" key="1">
    <source>
        <dbReference type="ARBA" id="ARBA00001946"/>
    </source>
</evidence>
<feature type="transmembrane region" description="Helical" evidence="19">
    <location>
        <begin position="214"/>
        <end position="232"/>
    </location>
</feature>
<comment type="similarity">
    <text evidence="4 19">Belongs to the CobS family.</text>
</comment>
<comment type="pathway">
    <text evidence="3 19">Cofactor biosynthesis; adenosylcobalamin biosynthesis; adenosylcobalamin from cob(II)yrinate a,c-diamide: step 7/7.</text>
</comment>
<dbReference type="Proteomes" id="UP001174908">
    <property type="component" value="Unassembled WGS sequence"/>
</dbReference>
<evidence type="ECO:0000256" key="4">
    <source>
        <dbReference type="ARBA" id="ARBA00010561"/>
    </source>
</evidence>
<keyword evidence="12 19" id="KW-1133">Transmembrane helix</keyword>
<evidence type="ECO:0000313" key="20">
    <source>
        <dbReference type="EMBL" id="MDM0044254.1"/>
    </source>
</evidence>
<comment type="cofactor">
    <cofactor evidence="1 19">
        <name>Mg(2+)</name>
        <dbReference type="ChEBI" id="CHEBI:18420"/>
    </cofactor>
</comment>
<keyword evidence="21" id="KW-1185">Reference proteome</keyword>
<evidence type="ECO:0000256" key="19">
    <source>
        <dbReference type="HAMAP-Rule" id="MF_00719"/>
    </source>
</evidence>
<protein>
    <recommendedName>
        <fullName evidence="6 19">Adenosylcobinamide-GDP ribazoletransferase</fullName>
        <ecNumber evidence="5 19">2.7.8.26</ecNumber>
    </recommendedName>
    <alternativeName>
        <fullName evidence="16 19">Cobalamin synthase</fullName>
    </alternativeName>
    <alternativeName>
        <fullName evidence="15 19">Cobalamin-5'-phosphate synthase</fullName>
    </alternativeName>
</protein>
<evidence type="ECO:0000256" key="11">
    <source>
        <dbReference type="ARBA" id="ARBA00022842"/>
    </source>
</evidence>
<evidence type="ECO:0000256" key="18">
    <source>
        <dbReference type="ARBA" id="ARBA00049504"/>
    </source>
</evidence>
<evidence type="ECO:0000256" key="5">
    <source>
        <dbReference type="ARBA" id="ARBA00013200"/>
    </source>
</evidence>
<evidence type="ECO:0000256" key="15">
    <source>
        <dbReference type="ARBA" id="ARBA00032605"/>
    </source>
</evidence>
<dbReference type="PANTHER" id="PTHR34148">
    <property type="entry name" value="ADENOSYLCOBINAMIDE-GDP RIBAZOLETRANSFERASE"/>
    <property type="match status" value="1"/>
</dbReference>
<dbReference type="Pfam" id="PF02654">
    <property type="entry name" value="CobS"/>
    <property type="match status" value="1"/>
</dbReference>
<reference evidence="20" key="1">
    <citation type="submission" date="2023-06" db="EMBL/GenBank/DDBJ databases">
        <authorList>
            <person name="Jiang Y."/>
            <person name="Liu Q."/>
        </authorList>
    </citation>
    <scope>NUCLEOTIDE SEQUENCE</scope>
    <source>
        <strain evidence="20">CGMCC 1.12089</strain>
    </source>
</reference>
<gene>
    <name evidence="19" type="primary">cobS</name>
    <name evidence="20" type="ORF">QTH91_07165</name>
</gene>
<dbReference type="EMBL" id="JASZYV010000001">
    <property type="protein sequence ID" value="MDM0044254.1"/>
    <property type="molecule type" value="Genomic_DNA"/>
</dbReference>
<dbReference type="InterPro" id="IPR003805">
    <property type="entry name" value="CobS"/>
</dbReference>
<feature type="transmembrane region" description="Helical" evidence="19">
    <location>
        <begin position="6"/>
        <end position="28"/>
    </location>
</feature>
<comment type="caution">
    <text evidence="20">The sequence shown here is derived from an EMBL/GenBank/DDBJ whole genome shotgun (WGS) entry which is preliminary data.</text>
</comment>
<feature type="transmembrane region" description="Helical" evidence="19">
    <location>
        <begin position="69"/>
        <end position="87"/>
    </location>
</feature>
<evidence type="ECO:0000256" key="2">
    <source>
        <dbReference type="ARBA" id="ARBA00004651"/>
    </source>
</evidence>
<dbReference type="HAMAP" id="MF_00719">
    <property type="entry name" value="CobS"/>
    <property type="match status" value="1"/>
</dbReference>
<dbReference type="PANTHER" id="PTHR34148:SF1">
    <property type="entry name" value="ADENOSYLCOBINAMIDE-GDP RIBAZOLETRANSFERASE"/>
    <property type="match status" value="1"/>
</dbReference>
<feature type="transmembrane region" description="Helical" evidence="19">
    <location>
        <begin position="117"/>
        <end position="139"/>
    </location>
</feature>
<keyword evidence="13 19" id="KW-0472">Membrane</keyword>
<organism evidence="20 21">
    <name type="scientific">Variovorax dokdonensis</name>
    <dbReference type="NCBI Taxonomy" id="344883"/>
    <lineage>
        <taxon>Bacteria</taxon>
        <taxon>Pseudomonadati</taxon>
        <taxon>Pseudomonadota</taxon>
        <taxon>Betaproteobacteria</taxon>
        <taxon>Burkholderiales</taxon>
        <taxon>Comamonadaceae</taxon>
        <taxon>Variovorax</taxon>
    </lineage>
</organism>
<name>A0ABT7N8I7_9BURK</name>